<name>A0ABP1XWK7_PARSO</name>
<evidence type="ECO:0000313" key="1">
    <source>
        <dbReference type="EMBL" id="CEJ75458.1"/>
    </source>
</evidence>
<dbReference type="Proteomes" id="UP000032811">
    <property type="component" value="Plasmid pCS2"/>
</dbReference>
<sequence length="34" mass="3974">MVNLNKNQNKILISIRSHFKENTGVIKYHTKSNC</sequence>
<keyword evidence="1" id="KW-0614">Plasmid</keyword>
<protein>
    <submittedName>
        <fullName evidence="1">Uncharacterized protein</fullName>
    </submittedName>
</protein>
<gene>
    <name evidence="1" type="ORF">ATCC9714_PCS200511</name>
</gene>
<keyword evidence="2" id="KW-1185">Reference proteome</keyword>
<accession>A0ABP1XWK7</accession>
<reference evidence="1 2" key="1">
    <citation type="submission" date="2014-11" db="EMBL/GenBank/DDBJ databases">
        <authorList>
            <person name="Aslett M.A."/>
            <person name="De Silva N."/>
        </authorList>
    </citation>
    <scope>NUCLEOTIDE SEQUENCE [LARGE SCALE GENOMIC DNA]</scope>
    <source>
        <strain evidence="1 2">ATCC9714</strain>
        <plasmid evidence="1 2">pCS2</plasmid>
    </source>
</reference>
<organism evidence="1 2">
    <name type="scientific">Paraclostridium sordellii</name>
    <name type="common">Clostridium sordellii</name>
    <dbReference type="NCBI Taxonomy" id="1505"/>
    <lineage>
        <taxon>Bacteria</taxon>
        <taxon>Bacillati</taxon>
        <taxon>Bacillota</taxon>
        <taxon>Clostridia</taxon>
        <taxon>Peptostreptococcales</taxon>
        <taxon>Peptostreptococcaceae</taxon>
        <taxon>Paraclostridium</taxon>
    </lineage>
</organism>
<evidence type="ECO:0000313" key="2">
    <source>
        <dbReference type="Proteomes" id="UP000032811"/>
    </source>
</evidence>
<proteinExistence type="predicted"/>
<dbReference type="EMBL" id="LN680000">
    <property type="protein sequence ID" value="CEJ75458.1"/>
    <property type="molecule type" value="Genomic_DNA"/>
</dbReference>
<geneLocation type="plasmid" evidence="1 2">
    <name>pCS2</name>
</geneLocation>